<organism evidence="1 2">
    <name type="scientific">Zooshikella ganghwensis</name>
    <dbReference type="NCBI Taxonomy" id="202772"/>
    <lineage>
        <taxon>Bacteria</taxon>
        <taxon>Pseudomonadati</taxon>
        <taxon>Pseudomonadota</taxon>
        <taxon>Gammaproteobacteria</taxon>
        <taxon>Oceanospirillales</taxon>
        <taxon>Zooshikellaceae</taxon>
        <taxon>Zooshikella</taxon>
    </lineage>
</organism>
<reference evidence="1 2" key="1">
    <citation type="submission" date="2017-04" db="EMBL/GenBank/DDBJ databases">
        <title>Draft genome sequence of Zooshikella ganghwensis VG4 isolated from Red Sea sediments.</title>
        <authorList>
            <person name="Rehman Z."/>
            <person name="Alam I."/>
            <person name="Kamau A."/>
            <person name="Bajic V."/>
            <person name="Leiknes T."/>
        </authorList>
    </citation>
    <scope>NUCLEOTIDE SEQUENCE [LARGE SCALE GENOMIC DNA]</scope>
    <source>
        <strain evidence="1 2">VG4</strain>
    </source>
</reference>
<proteinExistence type="predicted"/>
<evidence type="ECO:0000313" key="1">
    <source>
        <dbReference type="EMBL" id="RDH44729.1"/>
    </source>
</evidence>
<dbReference type="EMBL" id="NDXW01000001">
    <property type="protein sequence ID" value="RDH44729.1"/>
    <property type="molecule type" value="Genomic_DNA"/>
</dbReference>
<name>A0A4P9VPT0_9GAMM</name>
<sequence length="146" mass="16737">MRLPCKTVRALRPFGITNEHWNYTSDTAITGRPGFGRGSSTVFWGFNAKITSSGNSGLDNDDVEGSYVLSLPKKLYDFENAPWTAYKDKSKTQEAAKWFQNNKKVKTYKTLDAAFYLSSEQEKKKAIKKWITEDSSKMVVYQEYFD</sequence>
<dbReference type="RefSeq" id="WP_094787826.1">
    <property type="nucleotide sequence ID" value="NZ_NDXW01000001.1"/>
</dbReference>
<accession>A0A4P9VPT0</accession>
<gene>
    <name evidence="1" type="ORF">B9G39_15525</name>
</gene>
<dbReference type="AlphaFoldDB" id="A0A4P9VPT0"/>
<evidence type="ECO:0000313" key="2">
    <source>
        <dbReference type="Proteomes" id="UP000257039"/>
    </source>
</evidence>
<comment type="caution">
    <text evidence="1">The sequence shown here is derived from an EMBL/GenBank/DDBJ whole genome shotgun (WGS) entry which is preliminary data.</text>
</comment>
<protein>
    <submittedName>
        <fullName evidence="1">Uncharacterized protein</fullName>
    </submittedName>
</protein>
<dbReference type="Proteomes" id="UP000257039">
    <property type="component" value="Unassembled WGS sequence"/>
</dbReference>
<keyword evidence="2" id="KW-1185">Reference proteome</keyword>